<dbReference type="AlphaFoldDB" id="A0A2J0T5X1"/>
<evidence type="ECO:0000256" key="1">
    <source>
        <dbReference type="SAM" id="MobiDB-lite"/>
    </source>
</evidence>
<gene>
    <name evidence="2" type="ORF">D7Y33_09725</name>
</gene>
<name>A0A2J0T5X1_STEMA</name>
<reference evidence="2" key="1">
    <citation type="submission" date="2018-09" db="EMBL/GenBank/DDBJ databases">
        <authorList>
            <person name="Groschel M."/>
            <person name="Kohl T."/>
            <person name="Conchillo-Sole O."/>
            <person name="Mamat U."/>
            <person name="Yero D."/>
            <person name="Niemann S."/>
            <person name="Daura X."/>
            <person name="Gibert I."/>
        </authorList>
    </citation>
    <scope>NUCLEOTIDE SEQUENCE</scope>
    <source>
        <strain evidence="2">OG156</strain>
    </source>
</reference>
<reference evidence="2" key="2">
    <citation type="journal article" date="2020" name="Front. Microbiol.">
        <title>Genetic Variants of the DSF Quorum Sensing System in Stenotrophomonas maltophilia Influence Virulence and Resistance Phenotypes Among Genotypically Diverse Clinical Isolates.</title>
        <authorList>
            <person name="Yero D."/>
            <person name="Huedo P."/>
            <person name="Conchillo-Sole O."/>
            <person name="Martinez-Servat S."/>
            <person name="Mamat U."/>
            <person name="Coves X."/>
            <person name="Llanas F."/>
            <person name="Roca I."/>
            <person name="Vila J."/>
            <person name="Schaible U.E."/>
            <person name="Daura X."/>
            <person name="Gibert I."/>
        </authorList>
    </citation>
    <scope>NUCLEOTIDE SEQUENCE</scope>
    <source>
        <strain evidence="2">OG156</strain>
    </source>
</reference>
<dbReference type="Proteomes" id="UP000822271">
    <property type="component" value="Unassembled WGS sequence"/>
</dbReference>
<feature type="region of interest" description="Disordered" evidence="1">
    <location>
        <begin position="1"/>
        <end position="31"/>
    </location>
</feature>
<evidence type="ECO:0000313" key="3">
    <source>
        <dbReference type="Proteomes" id="UP000822271"/>
    </source>
</evidence>
<sequence>MTPHHRLLPTVGMAGRPGRAACTKVPGAPSRRPHLSWLCRPLAAQSLSVTTGTHTISNGAESKMRPSLGRRM</sequence>
<accession>A0A2J0T5X1</accession>
<proteinExistence type="predicted"/>
<organism evidence="2 3">
    <name type="scientific">Stenotrophomonas maltophilia</name>
    <name type="common">Pseudomonas maltophilia</name>
    <name type="synonym">Xanthomonas maltophilia</name>
    <dbReference type="NCBI Taxonomy" id="40324"/>
    <lineage>
        <taxon>Bacteria</taxon>
        <taxon>Pseudomonadati</taxon>
        <taxon>Pseudomonadota</taxon>
        <taxon>Gammaproteobacteria</taxon>
        <taxon>Lysobacterales</taxon>
        <taxon>Lysobacteraceae</taxon>
        <taxon>Stenotrophomonas</taxon>
        <taxon>Stenotrophomonas maltophilia group</taxon>
    </lineage>
</organism>
<dbReference type="EMBL" id="RAUE01000015">
    <property type="protein sequence ID" value="MBA0311281.1"/>
    <property type="molecule type" value="Genomic_DNA"/>
</dbReference>
<comment type="caution">
    <text evidence="2">The sequence shown here is derived from an EMBL/GenBank/DDBJ whole genome shotgun (WGS) entry which is preliminary data.</text>
</comment>
<evidence type="ECO:0000313" key="2">
    <source>
        <dbReference type="EMBL" id="MBA0311281.1"/>
    </source>
</evidence>
<feature type="region of interest" description="Disordered" evidence="1">
    <location>
        <begin position="53"/>
        <end position="72"/>
    </location>
</feature>
<protein>
    <submittedName>
        <fullName evidence="2">Uncharacterized protein</fullName>
    </submittedName>
</protein>